<dbReference type="Pfam" id="PF08279">
    <property type="entry name" value="HTH_11"/>
    <property type="match status" value="1"/>
</dbReference>
<dbReference type="PIRSF" id="PIRSF016838">
    <property type="entry name" value="PafC"/>
    <property type="match status" value="1"/>
</dbReference>
<dbReference type="PANTHER" id="PTHR34580">
    <property type="match status" value="1"/>
</dbReference>
<name>A0ABT8VD47_9BACL</name>
<evidence type="ECO:0000313" key="4">
    <source>
        <dbReference type="EMBL" id="MDO3678894.1"/>
    </source>
</evidence>
<dbReference type="Pfam" id="PF13280">
    <property type="entry name" value="WYL"/>
    <property type="match status" value="1"/>
</dbReference>
<gene>
    <name evidence="4" type="ORF">Q3C12_17955</name>
</gene>
<dbReference type="Pfam" id="PF25583">
    <property type="entry name" value="WCX"/>
    <property type="match status" value="1"/>
</dbReference>
<dbReference type="Gene3D" id="1.10.10.10">
    <property type="entry name" value="Winged helix-like DNA-binding domain superfamily/Winged helix DNA-binding domain"/>
    <property type="match status" value="1"/>
</dbReference>
<dbReference type="InterPro" id="IPR036388">
    <property type="entry name" value="WH-like_DNA-bd_sf"/>
</dbReference>
<feature type="domain" description="Helix-turn-helix type 11" evidence="1">
    <location>
        <begin position="11"/>
        <end position="61"/>
    </location>
</feature>
<feature type="domain" description="WYL" evidence="2">
    <location>
        <begin position="139"/>
        <end position="205"/>
    </location>
</feature>
<dbReference type="InterPro" id="IPR013196">
    <property type="entry name" value="HTH_11"/>
</dbReference>
<comment type="caution">
    <text evidence="4">The sequence shown here is derived from an EMBL/GenBank/DDBJ whole genome shotgun (WGS) entry which is preliminary data.</text>
</comment>
<dbReference type="InterPro" id="IPR026881">
    <property type="entry name" value="WYL_dom"/>
</dbReference>
<keyword evidence="5" id="KW-1185">Reference proteome</keyword>
<dbReference type="PANTHER" id="PTHR34580:SF9">
    <property type="entry name" value="SLL5097 PROTEIN"/>
    <property type="match status" value="1"/>
</dbReference>
<proteinExistence type="predicted"/>
<dbReference type="SUPFAM" id="SSF46785">
    <property type="entry name" value="Winged helix' DNA-binding domain"/>
    <property type="match status" value="1"/>
</dbReference>
<dbReference type="InterPro" id="IPR051534">
    <property type="entry name" value="CBASS_pafABC_assoc_protein"/>
</dbReference>
<dbReference type="InterPro" id="IPR057727">
    <property type="entry name" value="WCX_dom"/>
</dbReference>
<evidence type="ECO:0000259" key="2">
    <source>
        <dbReference type="Pfam" id="PF13280"/>
    </source>
</evidence>
<sequence length="315" mass="36741">MSKAKLLFNLMMYVNAKRVFTAQDVAYEFDISIRTAHRYLAELSEMGVPLYTEQGRNGGYRVLNNRMLPPIIFEENEAFSIFFAFQSLQFYQSLPFDIQMKSVSAKLYSSLPDDVKRKIDRLDAVLSFWNVKRTVPSRYLKEIIDSAAERKVLQIEYESKEKNTHREVSPIGVYAYNGFWFMPALDLVDDVIKLFRTDRILSLTVMEKHQDPNVSLSEWLNSHTTKTPVTPLRLYVELTKEGIRQCRSQPWLEPDLVVSGSDQGYINTVMDQSEVEFVSDYFFQLGTAAKVIEPREVIDRIYTRSQEIVRHYSEF</sequence>
<dbReference type="PROSITE" id="PS52050">
    <property type="entry name" value="WYL"/>
    <property type="match status" value="1"/>
</dbReference>
<evidence type="ECO:0000259" key="3">
    <source>
        <dbReference type="Pfam" id="PF25583"/>
    </source>
</evidence>
<dbReference type="EMBL" id="JAUMKJ010000021">
    <property type="protein sequence ID" value="MDO3678894.1"/>
    <property type="molecule type" value="Genomic_DNA"/>
</dbReference>
<organism evidence="4 5">
    <name type="scientific">Paenibacillus ehimensis</name>
    <dbReference type="NCBI Taxonomy" id="79264"/>
    <lineage>
        <taxon>Bacteria</taxon>
        <taxon>Bacillati</taxon>
        <taxon>Bacillota</taxon>
        <taxon>Bacilli</taxon>
        <taxon>Bacillales</taxon>
        <taxon>Paenibacillaceae</taxon>
        <taxon>Paenibacillus</taxon>
    </lineage>
</organism>
<protein>
    <submittedName>
        <fullName evidence="4">YafY family protein</fullName>
    </submittedName>
</protein>
<feature type="domain" description="WCX" evidence="3">
    <location>
        <begin position="231"/>
        <end position="308"/>
    </location>
</feature>
<dbReference type="InterPro" id="IPR036390">
    <property type="entry name" value="WH_DNA-bd_sf"/>
</dbReference>
<dbReference type="InterPro" id="IPR028349">
    <property type="entry name" value="PafC-like"/>
</dbReference>
<evidence type="ECO:0000313" key="5">
    <source>
        <dbReference type="Proteomes" id="UP001168883"/>
    </source>
</evidence>
<dbReference type="RefSeq" id="WP_302879094.1">
    <property type="nucleotide sequence ID" value="NZ_JAUMKJ010000021.1"/>
</dbReference>
<dbReference type="Proteomes" id="UP001168883">
    <property type="component" value="Unassembled WGS sequence"/>
</dbReference>
<accession>A0ABT8VD47</accession>
<evidence type="ECO:0000259" key="1">
    <source>
        <dbReference type="Pfam" id="PF08279"/>
    </source>
</evidence>
<reference evidence="4" key="1">
    <citation type="submission" date="2023-07" db="EMBL/GenBank/DDBJ databases">
        <authorList>
            <person name="Aktuganov G."/>
            <person name="Boyko T."/>
            <person name="Delegan Y."/>
            <person name="Galimzianova N."/>
            <person name="Gilvanova E."/>
            <person name="Korobov V."/>
            <person name="Kuzmina L."/>
            <person name="Melentiev A."/>
            <person name="Milman P."/>
            <person name="Ryabova A."/>
            <person name="Stupak E."/>
            <person name="Yasakov T."/>
            <person name="Zharikova N."/>
            <person name="Zhurenko E."/>
        </authorList>
    </citation>
    <scope>NUCLEOTIDE SEQUENCE</scope>
    <source>
        <strain evidence="4">IB-739</strain>
    </source>
</reference>